<evidence type="ECO:0000313" key="3">
    <source>
        <dbReference type="Proteomes" id="UP000823201"/>
    </source>
</evidence>
<keyword evidence="3" id="KW-1185">Reference proteome</keyword>
<feature type="domain" description="HTH-type transcriptional regulator Rgg C-terminal" evidence="1">
    <location>
        <begin position="39"/>
        <end position="180"/>
    </location>
</feature>
<dbReference type="NCBIfam" id="TIGR01716">
    <property type="entry name" value="RGG_Cterm"/>
    <property type="match status" value="1"/>
</dbReference>
<dbReference type="RefSeq" id="WP_205006029.1">
    <property type="nucleotide sequence ID" value="NZ_CBCRXA010000005.1"/>
</dbReference>
<dbReference type="PANTHER" id="PTHR37038">
    <property type="entry name" value="TRANSCRIPTIONAL REGULATOR-RELATED"/>
    <property type="match status" value="1"/>
</dbReference>
<reference evidence="2 3" key="1">
    <citation type="submission" date="2021-01" db="EMBL/GenBank/DDBJ databases">
        <title>Genomic Encyclopedia of Type Strains, Phase IV (KMG-IV): sequencing the most valuable type-strain genomes for metagenomic binning, comparative biology and taxonomic classification.</title>
        <authorList>
            <person name="Goeker M."/>
        </authorList>
    </citation>
    <scope>NUCLEOTIDE SEQUENCE [LARGE SCALE GENOMIC DNA]</scope>
    <source>
        <strain evidence="2 3">DSM 100968</strain>
    </source>
</reference>
<dbReference type="InterPro" id="IPR010057">
    <property type="entry name" value="Transcription_activator_Rgg_C"/>
</dbReference>
<dbReference type="Gene3D" id="1.25.40.400">
    <property type="match status" value="1"/>
</dbReference>
<accession>A0ABS2Q7X1</accession>
<dbReference type="Pfam" id="PF21259">
    <property type="entry name" value="Rgg_C"/>
    <property type="match status" value="1"/>
</dbReference>
<protein>
    <submittedName>
        <fullName evidence="2">Rgg/GadR/MutR family transcriptional activator</fullName>
    </submittedName>
</protein>
<comment type="caution">
    <text evidence="2">The sequence shown here is derived from an EMBL/GenBank/DDBJ whole genome shotgun (WGS) entry which is preliminary data.</text>
</comment>
<proteinExistence type="predicted"/>
<dbReference type="PANTHER" id="PTHR37038:SF12">
    <property type="entry name" value="TRANSCRIPTIONAL REGULATOR"/>
    <property type="match status" value="1"/>
</dbReference>
<dbReference type="EMBL" id="JAFBEV010000007">
    <property type="protein sequence ID" value="MBM7657701.1"/>
    <property type="molecule type" value="Genomic_DNA"/>
</dbReference>
<organism evidence="2 3">
    <name type="scientific">Sporolactobacillus spathodeae</name>
    <dbReference type="NCBI Taxonomy" id="1465502"/>
    <lineage>
        <taxon>Bacteria</taxon>
        <taxon>Bacillati</taxon>
        <taxon>Bacillota</taxon>
        <taxon>Bacilli</taxon>
        <taxon>Bacillales</taxon>
        <taxon>Sporolactobacillaceae</taxon>
        <taxon>Sporolactobacillus</taxon>
    </lineage>
</organism>
<dbReference type="Proteomes" id="UP000823201">
    <property type="component" value="Unassembled WGS sequence"/>
</dbReference>
<sequence>MVGNAFYRGDRRTLQKLKSEIDQIELPNGEIEKLELQMKFITAALDDDYEAINEVDKAELKRWLFLLEHWSNGSLALLANCMSLYTIADIRPLVQSVFRQAGRRRTADRDRDTIIMAIALNFAEKCIQNNNDEACAAALAIVASYPPVPQTTFYKLVAAYYQALLDFRQSPTDEKLGTIQTITVALNAGGLAFFADNLNNFFDTYSKNNRDSSKSLSDENKTTLVR</sequence>
<dbReference type="InterPro" id="IPR053163">
    <property type="entry name" value="HTH-type_regulator_Rgg"/>
</dbReference>
<gene>
    <name evidence="2" type="ORF">JOC27_001150</name>
</gene>
<name>A0ABS2Q7X1_9BACL</name>
<evidence type="ECO:0000259" key="1">
    <source>
        <dbReference type="Pfam" id="PF21259"/>
    </source>
</evidence>
<evidence type="ECO:0000313" key="2">
    <source>
        <dbReference type="EMBL" id="MBM7657701.1"/>
    </source>
</evidence>